<evidence type="ECO:0000256" key="4">
    <source>
        <dbReference type="PROSITE-ProRule" id="PRU00042"/>
    </source>
</evidence>
<keyword evidence="3" id="KW-0862">Zinc</keyword>
<evidence type="ECO:0000256" key="2">
    <source>
        <dbReference type="ARBA" id="ARBA00022771"/>
    </source>
</evidence>
<keyword evidence="1" id="KW-0479">Metal-binding</keyword>
<protein>
    <recommendedName>
        <fullName evidence="6">C2H2-type domain-containing protein</fullName>
    </recommendedName>
</protein>
<dbReference type="PROSITE" id="PS50157">
    <property type="entry name" value="ZINC_FINGER_C2H2_2"/>
    <property type="match status" value="3"/>
</dbReference>
<feature type="compositionally biased region" description="Low complexity" evidence="5">
    <location>
        <begin position="43"/>
        <end position="68"/>
    </location>
</feature>
<dbReference type="PROSITE" id="PS00028">
    <property type="entry name" value="ZINC_FINGER_C2H2_1"/>
    <property type="match status" value="3"/>
</dbReference>
<dbReference type="FunFam" id="3.30.160.60:FF:000515">
    <property type="entry name" value="early growth response protein 4"/>
    <property type="match status" value="1"/>
</dbReference>
<feature type="domain" description="C2H2-type" evidence="6">
    <location>
        <begin position="383"/>
        <end position="412"/>
    </location>
</feature>
<evidence type="ECO:0000313" key="8">
    <source>
        <dbReference type="Proteomes" id="UP000827092"/>
    </source>
</evidence>
<feature type="compositionally biased region" description="Polar residues" evidence="5">
    <location>
        <begin position="154"/>
        <end position="173"/>
    </location>
</feature>
<dbReference type="InterPro" id="IPR013087">
    <property type="entry name" value="Znf_C2H2_type"/>
</dbReference>
<dbReference type="GO" id="GO:0008270">
    <property type="term" value="F:zinc ion binding"/>
    <property type="evidence" value="ECO:0007669"/>
    <property type="project" value="UniProtKB-KW"/>
</dbReference>
<dbReference type="SMART" id="SM00355">
    <property type="entry name" value="ZnF_C2H2"/>
    <property type="match status" value="3"/>
</dbReference>
<dbReference type="Proteomes" id="UP000827092">
    <property type="component" value="Unassembled WGS sequence"/>
</dbReference>
<proteinExistence type="predicted"/>
<feature type="region of interest" description="Disordered" evidence="5">
    <location>
        <begin position="454"/>
        <end position="492"/>
    </location>
</feature>
<feature type="compositionally biased region" description="Low complexity" evidence="5">
    <location>
        <begin position="178"/>
        <end position="196"/>
    </location>
</feature>
<comment type="caution">
    <text evidence="7">The sequence shown here is derived from an EMBL/GenBank/DDBJ whole genome shotgun (WGS) entry which is preliminary data.</text>
</comment>
<evidence type="ECO:0000256" key="1">
    <source>
        <dbReference type="ARBA" id="ARBA00022723"/>
    </source>
</evidence>
<reference evidence="7 8" key="1">
    <citation type="journal article" date="2022" name="Nat. Ecol. Evol.">
        <title>A masculinizing supergene underlies an exaggerated male reproductive morph in a spider.</title>
        <authorList>
            <person name="Hendrickx F."/>
            <person name="De Corte Z."/>
            <person name="Sonet G."/>
            <person name="Van Belleghem S.M."/>
            <person name="Kostlbacher S."/>
            <person name="Vangestel C."/>
        </authorList>
    </citation>
    <scope>NUCLEOTIDE SEQUENCE [LARGE SCALE GENOMIC DNA]</scope>
    <source>
        <strain evidence="7">W744_W776</strain>
    </source>
</reference>
<feature type="domain" description="C2H2-type" evidence="6">
    <location>
        <begin position="413"/>
        <end position="440"/>
    </location>
</feature>
<feature type="compositionally biased region" description="Low complexity" evidence="5">
    <location>
        <begin position="471"/>
        <end position="489"/>
    </location>
</feature>
<organism evidence="7 8">
    <name type="scientific">Oedothorax gibbosus</name>
    <dbReference type="NCBI Taxonomy" id="931172"/>
    <lineage>
        <taxon>Eukaryota</taxon>
        <taxon>Metazoa</taxon>
        <taxon>Ecdysozoa</taxon>
        <taxon>Arthropoda</taxon>
        <taxon>Chelicerata</taxon>
        <taxon>Arachnida</taxon>
        <taxon>Araneae</taxon>
        <taxon>Araneomorphae</taxon>
        <taxon>Entelegynae</taxon>
        <taxon>Araneoidea</taxon>
        <taxon>Linyphiidae</taxon>
        <taxon>Erigoninae</taxon>
        <taxon>Oedothorax</taxon>
    </lineage>
</organism>
<keyword evidence="2 4" id="KW-0863">Zinc-finger</keyword>
<dbReference type="GO" id="GO:0000978">
    <property type="term" value="F:RNA polymerase II cis-regulatory region sequence-specific DNA binding"/>
    <property type="evidence" value="ECO:0007669"/>
    <property type="project" value="TreeGrafter"/>
</dbReference>
<evidence type="ECO:0000256" key="5">
    <source>
        <dbReference type="SAM" id="MobiDB-lite"/>
    </source>
</evidence>
<sequence length="527" mass="57661">MSDNPTAEASEPLHDRSSECVGTMFPGSHSNSPVGSRISYRGSFTTTPVTSSPSDWLHSPSSSASDKSLLTPLIGIINPSTSTPTHTPPPPITPPQYAETQHQEQFMPSPTPPPSSQQFMPSPSHHQEQQFMSNSPSHHADQQFMPSPSRHQDQFMSSSPPHHQEQFMSSSPPHHQDQQFMSSPSPHHPQQQQPQYLPSPSPHPLQQDHQQTSASSFLSSPSSAHQQELLEQFAVAVVSQQQTFDPVSFVTLKQQSPSYSATSSTDLMGVVSPDDVVYHRGSPVGKYQWTSAGSEYGGSEGSGLQTPALVPKMEPDDAISVSCASSTTLMQSTASLAEYNQSTSKGHEILSQAYQSGPLKLLPVKPRKYPNRPSKTPLHERPYACPIDSCDRRFSRSDELTRHIRIHTGQKPFQCRICMRSFSRSDHLTTHIRTHTGEKPFECDTCGRKFARSDEKKRHAKVHLKQRSSSKRQAVAAAASSSSAAAPTSGMEEQQQTGILLLDIPVTSSLLSGHLLTPVVTTATALR</sequence>
<feature type="compositionally biased region" description="Low complexity" evidence="5">
    <location>
        <begin position="204"/>
        <end position="223"/>
    </location>
</feature>
<feature type="compositionally biased region" description="Basic residues" evidence="5">
    <location>
        <begin position="458"/>
        <end position="470"/>
    </location>
</feature>
<dbReference type="EMBL" id="JAFNEN010000081">
    <property type="protein sequence ID" value="KAG8195676.1"/>
    <property type="molecule type" value="Genomic_DNA"/>
</dbReference>
<evidence type="ECO:0000313" key="7">
    <source>
        <dbReference type="EMBL" id="KAG8195676.1"/>
    </source>
</evidence>
<dbReference type="Gene3D" id="3.30.160.60">
    <property type="entry name" value="Classic Zinc Finger"/>
    <property type="match status" value="3"/>
</dbReference>
<dbReference type="Pfam" id="PF00096">
    <property type="entry name" value="zf-C2H2"/>
    <property type="match status" value="2"/>
</dbReference>
<dbReference type="SUPFAM" id="SSF57667">
    <property type="entry name" value="beta-beta-alpha zinc fingers"/>
    <property type="match status" value="2"/>
</dbReference>
<dbReference type="PANTHER" id="PTHR23235:SF60">
    <property type="entry name" value="STRIPE, ISOFORM D"/>
    <property type="match status" value="1"/>
</dbReference>
<gene>
    <name evidence="7" type="ORF">JTE90_003821</name>
</gene>
<dbReference type="GO" id="GO:0000981">
    <property type="term" value="F:DNA-binding transcription factor activity, RNA polymerase II-specific"/>
    <property type="evidence" value="ECO:0007669"/>
    <property type="project" value="TreeGrafter"/>
</dbReference>
<feature type="region of interest" description="Disordered" evidence="5">
    <location>
        <begin position="1"/>
        <end position="223"/>
    </location>
</feature>
<dbReference type="AlphaFoldDB" id="A0AAV6VJ49"/>
<evidence type="ECO:0000259" key="6">
    <source>
        <dbReference type="PROSITE" id="PS50157"/>
    </source>
</evidence>
<feature type="domain" description="C2H2-type" evidence="6">
    <location>
        <begin position="441"/>
        <end position="468"/>
    </location>
</feature>
<keyword evidence="8" id="KW-1185">Reference proteome</keyword>
<evidence type="ECO:0000256" key="3">
    <source>
        <dbReference type="ARBA" id="ARBA00022833"/>
    </source>
</evidence>
<dbReference type="InterPro" id="IPR036236">
    <property type="entry name" value="Znf_C2H2_sf"/>
</dbReference>
<name>A0AAV6VJ49_9ARAC</name>
<accession>A0AAV6VJ49</accession>
<dbReference type="PANTHER" id="PTHR23235">
    <property type="entry name" value="KRUEPPEL-LIKE TRANSCRIPTION FACTOR"/>
    <property type="match status" value="1"/>
</dbReference>